<evidence type="ECO:0000313" key="2">
    <source>
        <dbReference type="Proteomes" id="UP001515683"/>
    </source>
</evidence>
<sequence length="76" mass="8745">MSGIYDTDDAKPIEDYLTSQGWCLQSYCDVEADCWKKEGMSEVLSVIKPRPGWEKKVELQMELGPWNKIFQTPTCP</sequence>
<accession>A0ABX0RC56</accession>
<comment type="caution">
    <text evidence="1">The sequence shown here is derived from an EMBL/GenBank/DDBJ whole genome shotgun (WGS) entry which is preliminary data.</text>
</comment>
<organism evidence="1 2">
    <name type="scientific">Candidatus Pantoea multigeneris</name>
    <dbReference type="NCBI Taxonomy" id="2608357"/>
    <lineage>
        <taxon>Bacteria</taxon>
        <taxon>Pseudomonadati</taxon>
        <taxon>Pseudomonadota</taxon>
        <taxon>Gammaproteobacteria</taxon>
        <taxon>Enterobacterales</taxon>
        <taxon>Erwiniaceae</taxon>
        <taxon>Pantoea</taxon>
    </lineage>
</organism>
<dbReference type="Proteomes" id="UP001515683">
    <property type="component" value="Unassembled WGS sequence"/>
</dbReference>
<protein>
    <submittedName>
        <fullName evidence="1">Uncharacterized protein</fullName>
    </submittedName>
</protein>
<name>A0ABX0RC56_9GAMM</name>
<keyword evidence="2" id="KW-1185">Reference proteome</keyword>
<dbReference type="EMBL" id="VWXF01000004">
    <property type="protein sequence ID" value="NIF22369.1"/>
    <property type="molecule type" value="Genomic_DNA"/>
</dbReference>
<reference evidence="1 2" key="1">
    <citation type="journal article" date="2019" name="bioRxiv">
        <title>Bacteria contribute to plant secondary compound degradation in a generalist herbivore system.</title>
        <authorList>
            <person name="Francoeur C.B."/>
            <person name="Khadempour L."/>
            <person name="Moreira-Soto R.D."/>
            <person name="Gotting K."/>
            <person name="Book A.J."/>
            <person name="Pinto-Tomas A.A."/>
            <person name="Keefover-Ring K."/>
            <person name="Currie C.R."/>
        </authorList>
    </citation>
    <scope>NUCLEOTIDE SEQUENCE [LARGE SCALE GENOMIC DNA]</scope>
    <source>
        <strain evidence="1">Acro-835</strain>
    </source>
</reference>
<gene>
    <name evidence="1" type="ORF">F3J40_12260</name>
</gene>
<proteinExistence type="predicted"/>
<evidence type="ECO:0000313" key="1">
    <source>
        <dbReference type="EMBL" id="NIF22369.1"/>
    </source>
</evidence>
<dbReference type="RefSeq" id="WP_167014982.1">
    <property type="nucleotide sequence ID" value="NZ_VWXF01000004.1"/>
</dbReference>